<gene>
    <name evidence="2" type="ORF">BO78DRAFT_445095</name>
</gene>
<reference evidence="2 3" key="1">
    <citation type="submission" date="2018-02" db="EMBL/GenBank/DDBJ databases">
        <title>The genomes of Aspergillus section Nigri reveals drivers in fungal speciation.</title>
        <authorList>
            <consortium name="DOE Joint Genome Institute"/>
            <person name="Vesth T.C."/>
            <person name="Nybo J."/>
            <person name="Theobald S."/>
            <person name="Brandl J."/>
            <person name="Frisvad J.C."/>
            <person name="Nielsen K.F."/>
            <person name="Lyhne E.K."/>
            <person name="Kogle M.E."/>
            <person name="Kuo A."/>
            <person name="Riley R."/>
            <person name="Clum A."/>
            <person name="Nolan M."/>
            <person name="Lipzen A."/>
            <person name="Salamov A."/>
            <person name="Henrissat B."/>
            <person name="Wiebenga A."/>
            <person name="De vries R.P."/>
            <person name="Grigoriev I.V."/>
            <person name="Mortensen U.H."/>
            <person name="Andersen M.R."/>
            <person name="Baker S.E."/>
        </authorList>
    </citation>
    <scope>NUCLEOTIDE SEQUENCE [LARGE SCALE GENOMIC DNA]</scope>
    <source>
        <strain evidence="2 3">CBS 121057</strain>
    </source>
</reference>
<feature type="compositionally biased region" description="Low complexity" evidence="1">
    <location>
        <begin position="1"/>
        <end position="11"/>
    </location>
</feature>
<accession>A0A319EGH7</accession>
<keyword evidence="3" id="KW-1185">Reference proteome</keyword>
<protein>
    <submittedName>
        <fullName evidence="2">Uncharacterized protein</fullName>
    </submittedName>
</protein>
<dbReference type="VEuPathDB" id="FungiDB:BO78DRAFT_445095"/>
<evidence type="ECO:0000313" key="3">
    <source>
        <dbReference type="Proteomes" id="UP000248423"/>
    </source>
</evidence>
<evidence type="ECO:0000313" key="2">
    <source>
        <dbReference type="EMBL" id="PYI06795.1"/>
    </source>
</evidence>
<name>A0A319EGH7_ASPSB</name>
<organism evidence="2 3">
    <name type="scientific">Aspergillus sclerotiicarbonarius (strain CBS 121057 / IBT 28362)</name>
    <dbReference type="NCBI Taxonomy" id="1448318"/>
    <lineage>
        <taxon>Eukaryota</taxon>
        <taxon>Fungi</taxon>
        <taxon>Dikarya</taxon>
        <taxon>Ascomycota</taxon>
        <taxon>Pezizomycotina</taxon>
        <taxon>Eurotiomycetes</taxon>
        <taxon>Eurotiomycetidae</taxon>
        <taxon>Eurotiales</taxon>
        <taxon>Aspergillaceae</taxon>
        <taxon>Aspergillus</taxon>
        <taxon>Aspergillus subgen. Circumdati</taxon>
    </lineage>
</organism>
<dbReference type="OrthoDB" id="10522541at2759"/>
<dbReference type="AlphaFoldDB" id="A0A319EGH7"/>
<feature type="compositionally biased region" description="Basic and acidic residues" evidence="1">
    <location>
        <begin position="16"/>
        <end position="30"/>
    </location>
</feature>
<dbReference type="EMBL" id="KZ826347">
    <property type="protein sequence ID" value="PYI06795.1"/>
    <property type="molecule type" value="Genomic_DNA"/>
</dbReference>
<evidence type="ECO:0000256" key="1">
    <source>
        <dbReference type="SAM" id="MobiDB-lite"/>
    </source>
</evidence>
<sequence>MIASIGCSISGGKSGPGEKREGGGGKRETRGVWWTDGSPATGGRWQDGTQVARAESDGKGKKKTGVGRGWAVGGESFYQALGYVSGGITQSRSESGEQEARKGESRCKVESQRCRTVEGNGGWEDEWARTVGLGRREVEERGRGVGAGWMDGWSGFTQTEQRWPGSVTIHPHKCTLSPPMVSSNICPDAN</sequence>
<dbReference type="Proteomes" id="UP000248423">
    <property type="component" value="Unassembled WGS sequence"/>
</dbReference>
<feature type="region of interest" description="Disordered" evidence="1">
    <location>
        <begin position="1"/>
        <end position="67"/>
    </location>
</feature>
<proteinExistence type="predicted"/>